<dbReference type="InterPro" id="IPR032793">
    <property type="entry name" value="RE_EcoO109IR"/>
</dbReference>
<organism evidence="2 3">
    <name type="scientific">Candidatus Thermofonsia Clade 1 bacterium</name>
    <dbReference type="NCBI Taxonomy" id="2364210"/>
    <lineage>
        <taxon>Bacteria</taxon>
        <taxon>Bacillati</taxon>
        <taxon>Chloroflexota</taxon>
        <taxon>Candidatus Thermofontia</taxon>
        <taxon>Candidatus Thermofonsia Clade 1</taxon>
    </lineage>
</organism>
<feature type="domain" description="Type II restriction endonuclease EcoO109IR" evidence="1">
    <location>
        <begin position="32"/>
        <end position="60"/>
    </location>
</feature>
<dbReference type="InterPro" id="IPR011335">
    <property type="entry name" value="Restrct_endonuc-II-like"/>
</dbReference>
<dbReference type="Pfam" id="PF14511">
    <property type="entry name" value="RE_EcoO109I"/>
    <property type="match status" value="1"/>
</dbReference>
<protein>
    <recommendedName>
        <fullName evidence="1">Type II restriction endonuclease EcoO109IR domain-containing protein</fullName>
    </recommendedName>
</protein>
<comment type="caution">
    <text evidence="2">The sequence shown here is derived from an EMBL/GenBank/DDBJ whole genome shotgun (WGS) entry which is preliminary data.</text>
</comment>
<proteinExistence type="predicted"/>
<reference evidence="2 3" key="1">
    <citation type="submission" date="2017-11" db="EMBL/GenBank/DDBJ databases">
        <title>Evolution of Phototrophy in the Chloroflexi Phylum Driven by Horizontal Gene Transfer.</title>
        <authorList>
            <person name="Ward L.M."/>
            <person name="Hemp J."/>
            <person name="Shih P.M."/>
            <person name="Mcglynn S.E."/>
            <person name="Fischer W."/>
        </authorList>
    </citation>
    <scope>NUCLEOTIDE SEQUENCE [LARGE SCALE GENOMIC DNA]</scope>
    <source>
        <strain evidence="2">CP2_2F</strain>
    </source>
</reference>
<evidence type="ECO:0000313" key="2">
    <source>
        <dbReference type="EMBL" id="PJF30695.1"/>
    </source>
</evidence>
<dbReference type="Proteomes" id="UP000228921">
    <property type="component" value="Unassembled WGS sequence"/>
</dbReference>
<name>A0A2M8NZH3_9CHLR</name>
<evidence type="ECO:0000313" key="3">
    <source>
        <dbReference type="Proteomes" id="UP000228921"/>
    </source>
</evidence>
<sequence>MFVKQSVASQAAEPAQLQHAGRLVVYLECTVLAGQAFWTFLSGDPNLYSEIIELVGSQARAFSADLEAPRAALEVAFTEEIAEQFAHPVSAADWRASRSSILTLRNML</sequence>
<dbReference type="AlphaFoldDB" id="A0A2M8NZH3"/>
<accession>A0A2M8NZH3</accession>
<evidence type="ECO:0000259" key="1">
    <source>
        <dbReference type="Pfam" id="PF14511"/>
    </source>
</evidence>
<gene>
    <name evidence="2" type="ORF">CUN51_06840</name>
</gene>
<dbReference type="EMBL" id="PGTK01000007">
    <property type="protein sequence ID" value="PJF30695.1"/>
    <property type="molecule type" value="Genomic_DNA"/>
</dbReference>
<dbReference type="SUPFAM" id="SSF52980">
    <property type="entry name" value="Restriction endonuclease-like"/>
    <property type="match status" value="1"/>
</dbReference>